<dbReference type="RefSeq" id="WP_013254594.1">
    <property type="nucleotide sequence ID" value="NC_014364.1"/>
</dbReference>
<dbReference type="EMBL" id="CP002116">
    <property type="protein sequence ID" value="ADK81130.1"/>
    <property type="molecule type" value="Genomic_DNA"/>
</dbReference>
<dbReference type="PANTHER" id="PTHR12358:SF54">
    <property type="entry name" value="SPHINGOSINE KINASE RELATED PROTEIN"/>
    <property type="match status" value="1"/>
</dbReference>
<dbReference type="Gene3D" id="3.40.50.10330">
    <property type="entry name" value="Probable inorganic polyphosphate/atp-NAD kinase, domain 1"/>
    <property type="match status" value="1"/>
</dbReference>
<dbReference type="InterPro" id="IPR016064">
    <property type="entry name" value="NAD/diacylglycerol_kinase_sf"/>
</dbReference>
<sequence>MNAIKDGNFAECELVINPSRYPQYAKLLRKILRHSNFARIIESESRDHFIRCIREFRQGDRRYLLVWGGDGTAHDTINTLVDRSEQLCSDSAPRNNAQAFGFLRGGSGNGIQDSYEVPFRLKRQLMTYAESVANNYVEPVDLLSVTSFESGQEHVEYGQLVGLGFDAKVLEYRNQKVRQSGKQAGHPRPGLLNYFMAALQTFREGFDERPLSIILSDGKYAFRGYRVNAEFPFEHLERKTPVPMLEVGTRPYYGKLFKVCPDVVCNDGKIDLYLFNFQDHLSIVKNSILLWKGEHDKINKKLIKKGKPVIERYELSSVLIRGSYPFRYHIDGELKNAGPDPTGDGYSIKVTVCPKAMRFLVPGTFYRKFHPDFSE</sequence>
<dbReference type="InterPro" id="IPR001206">
    <property type="entry name" value="Diacylglycerol_kinase_cat_dom"/>
</dbReference>
<accession>E1R1I9</accession>
<dbReference type="InterPro" id="IPR050187">
    <property type="entry name" value="Lipid_Phosphate_FormReg"/>
</dbReference>
<gene>
    <name evidence="2" type="ordered locus">Spirs_2008</name>
</gene>
<dbReference type="Proteomes" id="UP000002318">
    <property type="component" value="Chromosome"/>
</dbReference>
<dbReference type="PANTHER" id="PTHR12358">
    <property type="entry name" value="SPHINGOSINE KINASE"/>
    <property type="match status" value="1"/>
</dbReference>
<dbReference type="eggNOG" id="COG1597">
    <property type="taxonomic scope" value="Bacteria"/>
</dbReference>
<keyword evidence="3" id="KW-1185">Reference proteome</keyword>
<protein>
    <submittedName>
        <fullName evidence="2">Sphingosine kinase</fullName>
    </submittedName>
</protein>
<keyword evidence="2" id="KW-0418">Kinase</keyword>
<dbReference type="Pfam" id="PF00781">
    <property type="entry name" value="DAGK_cat"/>
    <property type="match status" value="1"/>
</dbReference>
<feature type="domain" description="DAGKc" evidence="1">
    <location>
        <begin position="23"/>
        <end position="144"/>
    </location>
</feature>
<keyword evidence="2" id="KW-0808">Transferase</keyword>
<evidence type="ECO:0000313" key="3">
    <source>
        <dbReference type="Proteomes" id="UP000002318"/>
    </source>
</evidence>
<dbReference type="OrthoDB" id="142078at2"/>
<dbReference type="HOGENOM" id="CLU_648734_0_0_12"/>
<name>E1R1I9_SEDSS</name>
<reference evidence="2 3" key="1">
    <citation type="journal article" date="2010" name="Stand. Genomic Sci.">
        <title>Complete genome sequence of Spirochaeta smaragdinae type strain (SEBR 4228).</title>
        <authorList>
            <person name="Mavromatis K."/>
            <person name="Yasawong M."/>
            <person name="Chertkov O."/>
            <person name="Lapidus A."/>
            <person name="Lucas S."/>
            <person name="Nolan M."/>
            <person name="Del Rio T.G."/>
            <person name="Tice H."/>
            <person name="Cheng J.F."/>
            <person name="Pitluck S."/>
            <person name="Liolios K."/>
            <person name="Ivanova N."/>
            <person name="Tapia R."/>
            <person name="Han C."/>
            <person name="Bruce D."/>
            <person name="Goodwin L."/>
            <person name="Pati A."/>
            <person name="Chen A."/>
            <person name="Palaniappan K."/>
            <person name="Land M."/>
            <person name="Hauser L."/>
            <person name="Chang Y.J."/>
            <person name="Jeffries C.D."/>
            <person name="Detter J.C."/>
            <person name="Rohde M."/>
            <person name="Brambilla E."/>
            <person name="Spring S."/>
            <person name="Goker M."/>
            <person name="Sikorski J."/>
            <person name="Woyke T."/>
            <person name="Bristow J."/>
            <person name="Eisen J.A."/>
            <person name="Markowitz V."/>
            <person name="Hugenholtz P."/>
            <person name="Klenk H.P."/>
            <person name="Kyrpides N.C."/>
        </authorList>
    </citation>
    <scope>NUCLEOTIDE SEQUENCE [LARGE SCALE GENOMIC DNA]</scope>
    <source>
        <strain evidence="3">DSM 11293 / JCM 15392 / SEBR 4228</strain>
    </source>
</reference>
<evidence type="ECO:0000259" key="1">
    <source>
        <dbReference type="Pfam" id="PF00781"/>
    </source>
</evidence>
<organism evidence="2 3">
    <name type="scientific">Sediminispirochaeta smaragdinae (strain DSM 11293 / JCM 15392 / SEBR 4228)</name>
    <name type="common">Spirochaeta smaragdinae</name>
    <dbReference type="NCBI Taxonomy" id="573413"/>
    <lineage>
        <taxon>Bacteria</taxon>
        <taxon>Pseudomonadati</taxon>
        <taxon>Spirochaetota</taxon>
        <taxon>Spirochaetia</taxon>
        <taxon>Spirochaetales</taxon>
        <taxon>Spirochaetaceae</taxon>
        <taxon>Sediminispirochaeta</taxon>
    </lineage>
</organism>
<dbReference type="KEGG" id="ssm:Spirs_2008"/>
<dbReference type="STRING" id="573413.Spirs_2008"/>
<evidence type="ECO:0000313" key="2">
    <source>
        <dbReference type="EMBL" id="ADK81130.1"/>
    </source>
</evidence>
<dbReference type="AlphaFoldDB" id="E1R1I9"/>
<dbReference type="GO" id="GO:0016301">
    <property type="term" value="F:kinase activity"/>
    <property type="evidence" value="ECO:0007669"/>
    <property type="project" value="UniProtKB-KW"/>
</dbReference>
<dbReference type="InterPro" id="IPR017438">
    <property type="entry name" value="ATP-NAD_kinase_N"/>
</dbReference>
<proteinExistence type="predicted"/>
<dbReference type="Gene3D" id="2.60.200.40">
    <property type="match status" value="1"/>
</dbReference>
<dbReference type="SUPFAM" id="SSF111331">
    <property type="entry name" value="NAD kinase/diacylglycerol kinase-like"/>
    <property type="match status" value="1"/>
</dbReference>